<dbReference type="GO" id="GO:0019700">
    <property type="term" value="P:organic phosphonate catabolic process"/>
    <property type="evidence" value="ECO:0007669"/>
    <property type="project" value="TreeGrafter"/>
</dbReference>
<evidence type="ECO:0000256" key="2">
    <source>
        <dbReference type="ARBA" id="ARBA00022840"/>
    </source>
</evidence>
<dbReference type="EMBL" id="DSTX01000002">
    <property type="protein sequence ID" value="HFK20214.1"/>
    <property type="molecule type" value="Genomic_DNA"/>
</dbReference>
<dbReference type="InterPro" id="IPR003593">
    <property type="entry name" value="AAA+_ATPase"/>
</dbReference>
<dbReference type="Gene3D" id="3.40.50.300">
    <property type="entry name" value="P-loop containing nucleotide triphosphate hydrolases"/>
    <property type="match status" value="2"/>
</dbReference>
<dbReference type="GO" id="GO:0016887">
    <property type="term" value="F:ATP hydrolysis activity"/>
    <property type="evidence" value="ECO:0007669"/>
    <property type="project" value="InterPro"/>
</dbReference>
<dbReference type="PROSITE" id="PS00211">
    <property type="entry name" value="ABC_TRANSPORTER_1"/>
    <property type="match status" value="1"/>
</dbReference>
<accession>A0A7C3IX07</accession>
<evidence type="ECO:0000256" key="1">
    <source>
        <dbReference type="ARBA" id="ARBA00022741"/>
    </source>
</evidence>
<dbReference type="PANTHER" id="PTHR42764">
    <property type="entry name" value="PHOSPHONATES UTILIZATION ATP-BINDING PROTEIN PHNK-RELATED"/>
    <property type="match status" value="1"/>
</dbReference>
<keyword evidence="1" id="KW-0547">Nucleotide-binding</keyword>
<dbReference type="SUPFAM" id="SSF52540">
    <property type="entry name" value="P-loop containing nucleoside triphosphate hydrolases"/>
    <property type="match status" value="2"/>
</dbReference>
<dbReference type="PROSITE" id="PS50893">
    <property type="entry name" value="ABC_TRANSPORTER_2"/>
    <property type="match status" value="2"/>
</dbReference>
<dbReference type="PANTHER" id="PTHR42764:SF1">
    <property type="entry name" value="PHOSPHONATES UTILIZATION ATP-BINDING PROTEIN PHNK-RELATED"/>
    <property type="match status" value="1"/>
</dbReference>
<comment type="caution">
    <text evidence="4">The sequence shown here is derived from an EMBL/GenBank/DDBJ whole genome shotgun (WGS) entry which is preliminary data.</text>
</comment>
<proteinExistence type="predicted"/>
<organism evidence="4">
    <name type="scientific">Candidatus Methanomethylicus mesodigestus</name>
    <dbReference type="NCBI Taxonomy" id="1867258"/>
    <lineage>
        <taxon>Archaea</taxon>
        <taxon>Thermoproteota</taxon>
        <taxon>Methanosuratincolia</taxon>
        <taxon>Candidatus Methanomethylicales</taxon>
        <taxon>Candidatus Methanomethylicaceae</taxon>
        <taxon>Candidatus Methanomethylicus</taxon>
    </lineage>
</organism>
<reference evidence="4" key="1">
    <citation type="journal article" date="2020" name="mSystems">
        <title>Genome- and Community-Level Interaction Insights into Carbon Utilization and Element Cycling Functions of Hydrothermarchaeota in Hydrothermal Sediment.</title>
        <authorList>
            <person name="Zhou Z."/>
            <person name="Liu Y."/>
            <person name="Xu W."/>
            <person name="Pan J."/>
            <person name="Luo Z.H."/>
            <person name="Li M."/>
        </authorList>
    </citation>
    <scope>NUCLEOTIDE SEQUENCE [LARGE SCALE GENOMIC DNA]</scope>
    <source>
        <strain evidence="4">SpSt-468</strain>
    </source>
</reference>
<dbReference type="InterPro" id="IPR027417">
    <property type="entry name" value="P-loop_NTPase"/>
</dbReference>
<dbReference type="SMART" id="SM00382">
    <property type="entry name" value="AAA"/>
    <property type="match status" value="2"/>
</dbReference>
<dbReference type="GO" id="GO:0005524">
    <property type="term" value="F:ATP binding"/>
    <property type="evidence" value="ECO:0007669"/>
    <property type="project" value="UniProtKB-KW"/>
</dbReference>
<dbReference type="InterPro" id="IPR003439">
    <property type="entry name" value="ABC_transporter-like_ATP-bd"/>
</dbReference>
<dbReference type="Pfam" id="PF00005">
    <property type="entry name" value="ABC_tran"/>
    <property type="match status" value="2"/>
</dbReference>
<dbReference type="AlphaFoldDB" id="A0A7C3IX07"/>
<dbReference type="InterPro" id="IPR017871">
    <property type="entry name" value="ABC_transporter-like_CS"/>
</dbReference>
<keyword evidence="2 4" id="KW-0067">ATP-binding</keyword>
<feature type="domain" description="ABC transporter" evidence="3">
    <location>
        <begin position="3"/>
        <end position="251"/>
    </location>
</feature>
<name>A0A7C3IX07_9CREN</name>
<sequence length="555" mass="61930">MLLSVEGLVKDYRESGIRALDSVTFSIEEGEIVGIIGESGAGKSTLLRVLRGVEEFDGGVVRFQDLTVMPTSPKDDFLRLQKQTAIQLQRSFGIWPETAADNIIRAIRYSEFGEESIPEDEGEYNEYKERAIEILKAVGLDERADLWAEIMSGGEKQRLIVARQVARKPKLLLLDEPGTMSCPSTREALIDALKMANKRFNMSILFASHNPEIHRSLAKRTLLLSRGRIINDGHTEDVLRAFLSRMEDPIMKVSIGGPVVLKLEGVTKDYTLIPYGKVFELKGTDLKFRRGEITAIVGPSGAGKTIILRMLAGLELPDSGEVKMIHRGEWVTLGKLGRRSLHARRHIGMLHQEFDLPHWAKIIDLFAARIGIKDYSIVEEALRRAKRSGISEETVDALHRVAELPDGEMQAKLEQIGLNREILNELFRKKDPVLAQRVATTALEAVGLSTDFLERHVYELSGGEKIRVALALALISSPKLIVLDEPFGDLDPLTLRLVANSLKMVKSKLKPSIVLVSHQLDFVEEVADRAILIVEGRVITDGDPSEVIRRFCEVE</sequence>
<feature type="domain" description="ABC transporter" evidence="3">
    <location>
        <begin position="261"/>
        <end position="554"/>
    </location>
</feature>
<gene>
    <name evidence="4" type="ORF">ENS19_02935</name>
</gene>
<evidence type="ECO:0000313" key="4">
    <source>
        <dbReference type="EMBL" id="HFK20214.1"/>
    </source>
</evidence>
<protein>
    <submittedName>
        <fullName evidence="4">ABC transporter ATP-binding protein</fullName>
    </submittedName>
</protein>
<evidence type="ECO:0000259" key="3">
    <source>
        <dbReference type="PROSITE" id="PS50893"/>
    </source>
</evidence>